<accession>A0ABU0JNF5</accession>
<dbReference type="SUPFAM" id="SSF46689">
    <property type="entry name" value="Homeodomain-like"/>
    <property type="match status" value="2"/>
</dbReference>
<keyword evidence="2" id="KW-0804">Transcription</keyword>
<evidence type="ECO:0000313" key="5">
    <source>
        <dbReference type="Proteomes" id="UP001242480"/>
    </source>
</evidence>
<evidence type="ECO:0000256" key="1">
    <source>
        <dbReference type="ARBA" id="ARBA00023015"/>
    </source>
</evidence>
<dbReference type="PROSITE" id="PS01124">
    <property type="entry name" value="HTH_ARAC_FAMILY_2"/>
    <property type="match status" value="1"/>
</dbReference>
<feature type="domain" description="HTH araC/xylS-type" evidence="3">
    <location>
        <begin position="209"/>
        <end position="307"/>
    </location>
</feature>
<keyword evidence="5" id="KW-1185">Reference proteome</keyword>
<dbReference type="Proteomes" id="UP001242480">
    <property type="component" value="Unassembled WGS sequence"/>
</dbReference>
<gene>
    <name evidence="4" type="ORF">QO011_008078</name>
</gene>
<dbReference type="Gene3D" id="3.40.50.880">
    <property type="match status" value="1"/>
</dbReference>
<proteinExistence type="predicted"/>
<dbReference type="RefSeq" id="WP_307285668.1">
    <property type="nucleotide sequence ID" value="NZ_JAUSVX010000029.1"/>
</dbReference>
<dbReference type="SMART" id="SM00342">
    <property type="entry name" value="HTH_ARAC"/>
    <property type="match status" value="1"/>
</dbReference>
<dbReference type="Pfam" id="PF12833">
    <property type="entry name" value="HTH_18"/>
    <property type="match status" value="1"/>
</dbReference>
<dbReference type="InterPro" id="IPR052158">
    <property type="entry name" value="INH-QAR"/>
</dbReference>
<evidence type="ECO:0000313" key="4">
    <source>
        <dbReference type="EMBL" id="MDQ0475036.1"/>
    </source>
</evidence>
<keyword evidence="1" id="KW-0805">Transcription regulation</keyword>
<comment type="caution">
    <text evidence="4">The sequence shown here is derived from an EMBL/GenBank/DDBJ whole genome shotgun (WGS) entry which is preliminary data.</text>
</comment>
<dbReference type="Pfam" id="PF01965">
    <property type="entry name" value="DJ-1_PfpI"/>
    <property type="match status" value="1"/>
</dbReference>
<dbReference type="Gene3D" id="1.10.10.60">
    <property type="entry name" value="Homeodomain-like"/>
    <property type="match status" value="1"/>
</dbReference>
<name>A0ABU0JNF5_9HYPH</name>
<reference evidence="4 5" key="1">
    <citation type="submission" date="2023-07" db="EMBL/GenBank/DDBJ databases">
        <title>Genomic Encyclopedia of Type Strains, Phase IV (KMG-IV): sequencing the most valuable type-strain genomes for metagenomic binning, comparative biology and taxonomic classification.</title>
        <authorList>
            <person name="Goeker M."/>
        </authorList>
    </citation>
    <scope>NUCLEOTIDE SEQUENCE [LARGE SCALE GENOMIC DNA]</scope>
    <source>
        <strain evidence="4 5">DSM 19619</strain>
    </source>
</reference>
<dbReference type="InterPro" id="IPR018060">
    <property type="entry name" value="HTH_AraC"/>
</dbReference>
<dbReference type="CDD" id="cd03137">
    <property type="entry name" value="GATase1_AraC_1"/>
    <property type="match status" value="1"/>
</dbReference>
<dbReference type="PANTHER" id="PTHR43130:SF3">
    <property type="entry name" value="HTH-TYPE TRANSCRIPTIONAL REGULATOR RV1931C"/>
    <property type="match status" value="1"/>
</dbReference>
<dbReference type="InterPro" id="IPR009057">
    <property type="entry name" value="Homeodomain-like_sf"/>
</dbReference>
<dbReference type="InterPro" id="IPR029062">
    <property type="entry name" value="Class_I_gatase-like"/>
</dbReference>
<dbReference type="PANTHER" id="PTHR43130">
    <property type="entry name" value="ARAC-FAMILY TRANSCRIPTIONAL REGULATOR"/>
    <property type="match status" value="1"/>
</dbReference>
<protein>
    <submittedName>
        <fullName evidence="4">Transcriptional regulator GlxA family with amidase domain</fullName>
    </submittedName>
</protein>
<organism evidence="4 5">
    <name type="scientific">Labrys wisconsinensis</name>
    <dbReference type="NCBI Taxonomy" id="425677"/>
    <lineage>
        <taxon>Bacteria</taxon>
        <taxon>Pseudomonadati</taxon>
        <taxon>Pseudomonadota</taxon>
        <taxon>Alphaproteobacteria</taxon>
        <taxon>Hyphomicrobiales</taxon>
        <taxon>Xanthobacteraceae</taxon>
        <taxon>Labrys</taxon>
    </lineage>
</organism>
<evidence type="ECO:0000259" key="3">
    <source>
        <dbReference type="PROSITE" id="PS01124"/>
    </source>
</evidence>
<sequence length="314" mass="34528">MRRIGFVAFPGYQVMSFAVITVFEYANLAAGEPVYDVRLLSETGESVRTSIGIRVDTAPLDDSEYDTLIVGGGAEIEPSTPGLLTFLRRAPERCRRVAATCTGAFILAEAGLLDGRRATTHWAHARALQARFPKVKVDEDRIFIADGPVWTSAGMTAGIDLALAMVEQDLGIETARAVARKLVVYHRRAGGQSQFSALLELEPKSDRIQTALAYARRHLDTPLTVNALAEAAHLSPRQFSRAFHAETGQSPAKAVEHLRVEAARLMMEEGRHPIDDVARQTGFADPDRMRRAFLRAFGQPPQVIRRNARAEARV</sequence>
<dbReference type="SUPFAM" id="SSF52317">
    <property type="entry name" value="Class I glutamine amidotransferase-like"/>
    <property type="match status" value="1"/>
</dbReference>
<evidence type="ECO:0000256" key="2">
    <source>
        <dbReference type="ARBA" id="ARBA00023163"/>
    </source>
</evidence>
<dbReference type="InterPro" id="IPR002818">
    <property type="entry name" value="DJ-1/PfpI"/>
</dbReference>
<dbReference type="EMBL" id="JAUSVX010000029">
    <property type="protein sequence ID" value="MDQ0475036.1"/>
    <property type="molecule type" value="Genomic_DNA"/>
</dbReference>